<keyword evidence="7 8" id="KW-0472">Membrane</keyword>
<evidence type="ECO:0000256" key="6">
    <source>
        <dbReference type="ARBA" id="ARBA00022989"/>
    </source>
</evidence>
<comment type="subcellular location">
    <subcellularLocation>
        <location evidence="1 8">Cell membrane</location>
        <topology evidence="1 8">Multi-pass membrane protein</topology>
    </subcellularLocation>
</comment>
<keyword evidence="5 8" id="KW-0812">Transmembrane</keyword>
<feature type="transmembrane region" description="Helical" evidence="8">
    <location>
        <begin position="12"/>
        <end position="44"/>
    </location>
</feature>
<evidence type="ECO:0000256" key="3">
    <source>
        <dbReference type="ARBA" id="ARBA00022448"/>
    </source>
</evidence>
<dbReference type="CDD" id="cd06261">
    <property type="entry name" value="TM_PBP2"/>
    <property type="match status" value="1"/>
</dbReference>
<feature type="domain" description="ABC transmembrane type-1" evidence="9">
    <location>
        <begin position="67"/>
        <end position="255"/>
    </location>
</feature>
<name>A0A2S4MCI0_9HYPH</name>
<dbReference type="AlphaFoldDB" id="A0A2S4MCI0"/>
<evidence type="ECO:0000256" key="8">
    <source>
        <dbReference type="RuleBase" id="RU363032"/>
    </source>
</evidence>
<evidence type="ECO:0000256" key="5">
    <source>
        <dbReference type="ARBA" id="ARBA00022692"/>
    </source>
</evidence>
<dbReference type="InterPro" id="IPR051789">
    <property type="entry name" value="Bact_Polyamine_Transport"/>
</dbReference>
<dbReference type="PANTHER" id="PTHR43848">
    <property type="entry name" value="PUTRESCINE TRANSPORT SYSTEM PERMEASE PROTEIN POTI"/>
    <property type="match status" value="1"/>
</dbReference>
<evidence type="ECO:0000256" key="2">
    <source>
        <dbReference type="ARBA" id="ARBA00007069"/>
    </source>
</evidence>
<comment type="caution">
    <text evidence="10">The sequence shown here is derived from an EMBL/GenBank/DDBJ whole genome shotgun (WGS) entry which is preliminary data.</text>
</comment>
<evidence type="ECO:0000313" key="10">
    <source>
        <dbReference type="EMBL" id="POR52458.1"/>
    </source>
</evidence>
<keyword evidence="11" id="KW-1185">Reference proteome</keyword>
<dbReference type="OrthoDB" id="9815533at2"/>
<organism evidence="10 11">
    <name type="scientific">Bosea psychrotolerans</name>
    <dbReference type="NCBI Taxonomy" id="1871628"/>
    <lineage>
        <taxon>Bacteria</taxon>
        <taxon>Pseudomonadati</taxon>
        <taxon>Pseudomonadota</taxon>
        <taxon>Alphaproteobacteria</taxon>
        <taxon>Hyphomicrobiales</taxon>
        <taxon>Boseaceae</taxon>
        <taxon>Bosea</taxon>
    </lineage>
</organism>
<dbReference type="InterPro" id="IPR035906">
    <property type="entry name" value="MetI-like_sf"/>
</dbReference>
<reference evidence="10 11" key="1">
    <citation type="submission" date="2018-01" db="EMBL/GenBank/DDBJ databases">
        <title>Genomic Encyclopedia of Type Strains, Phase III (KMG-III): the genomes of soil and plant-associated and newly described type strains.</title>
        <authorList>
            <person name="Whitman W."/>
        </authorList>
    </citation>
    <scope>NUCLEOTIDE SEQUENCE [LARGE SCALE GENOMIC DNA]</scope>
    <source>
        <strain evidence="10 11">1131</strain>
    </source>
</reference>
<dbReference type="PANTHER" id="PTHR43848:SF2">
    <property type="entry name" value="PUTRESCINE TRANSPORT SYSTEM PERMEASE PROTEIN POTI"/>
    <property type="match status" value="1"/>
</dbReference>
<feature type="transmembrane region" description="Helical" evidence="8">
    <location>
        <begin position="237"/>
        <end position="258"/>
    </location>
</feature>
<dbReference type="SUPFAM" id="SSF161098">
    <property type="entry name" value="MetI-like"/>
    <property type="match status" value="1"/>
</dbReference>
<evidence type="ECO:0000259" key="9">
    <source>
        <dbReference type="PROSITE" id="PS50928"/>
    </source>
</evidence>
<keyword evidence="4" id="KW-1003">Cell membrane</keyword>
<evidence type="ECO:0000256" key="7">
    <source>
        <dbReference type="ARBA" id="ARBA00023136"/>
    </source>
</evidence>
<feature type="transmembrane region" description="Helical" evidence="8">
    <location>
        <begin position="138"/>
        <end position="158"/>
    </location>
</feature>
<dbReference type="InterPro" id="IPR000515">
    <property type="entry name" value="MetI-like"/>
</dbReference>
<gene>
    <name evidence="10" type="ORF">CYD53_105123</name>
</gene>
<sequence>MTIAWRSPLGAVLLLLCALSFAYLLLPILVVVVAPFGATGYLAFPPQGWTLKWYAAAVSDTRYLAALLVSLRIALASALIACVIGIAAAYALTRYDFLGRRLLEAIFLSPLILPTLVLAVGLTLFFTRTGLLQGSWRLIAAHVIICIPYVLRVSLPVLRRFDRSLEEAARNLGASPFAAFFLVVLPVVRPGIVAGTVLAFITSFDEVVLALFLAEPGAPTLPVTIYSAVQLGFEPSVAAISGLLVLATFMVMLLYHLLSAFRRQRD</sequence>
<dbReference type="Gene3D" id="1.10.3720.10">
    <property type="entry name" value="MetI-like"/>
    <property type="match status" value="1"/>
</dbReference>
<dbReference type="Proteomes" id="UP000236919">
    <property type="component" value="Unassembled WGS sequence"/>
</dbReference>
<evidence type="ECO:0000256" key="1">
    <source>
        <dbReference type="ARBA" id="ARBA00004651"/>
    </source>
</evidence>
<dbReference type="PROSITE" id="PS50928">
    <property type="entry name" value="ABC_TM1"/>
    <property type="match status" value="1"/>
</dbReference>
<comment type="similarity">
    <text evidence="2">Belongs to the binding-protein-dependent transport system permease family. CysTW subfamily.</text>
</comment>
<feature type="transmembrane region" description="Helical" evidence="8">
    <location>
        <begin position="64"/>
        <end position="93"/>
    </location>
</feature>
<keyword evidence="3 8" id="KW-0813">Transport</keyword>
<dbReference type="EMBL" id="PQFZ01000005">
    <property type="protein sequence ID" value="POR52458.1"/>
    <property type="molecule type" value="Genomic_DNA"/>
</dbReference>
<feature type="transmembrane region" description="Helical" evidence="8">
    <location>
        <begin position="179"/>
        <end position="201"/>
    </location>
</feature>
<dbReference type="GO" id="GO:0005886">
    <property type="term" value="C:plasma membrane"/>
    <property type="evidence" value="ECO:0007669"/>
    <property type="project" value="UniProtKB-SubCell"/>
</dbReference>
<evidence type="ECO:0000256" key="4">
    <source>
        <dbReference type="ARBA" id="ARBA00022475"/>
    </source>
</evidence>
<dbReference type="RefSeq" id="WP_103718083.1">
    <property type="nucleotide sequence ID" value="NZ_PQFZ01000005.1"/>
</dbReference>
<dbReference type="Pfam" id="PF00528">
    <property type="entry name" value="BPD_transp_1"/>
    <property type="match status" value="1"/>
</dbReference>
<accession>A0A2S4MCI0</accession>
<feature type="transmembrane region" description="Helical" evidence="8">
    <location>
        <begin position="105"/>
        <end position="126"/>
    </location>
</feature>
<evidence type="ECO:0000313" key="11">
    <source>
        <dbReference type="Proteomes" id="UP000236919"/>
    </source>
</evidence>
<protein>
    <submittedName>
        <fullName evidence="10">Putative spermidine/putrescine transport system permease protein</fullName>
    </submittedName>
</protein>
<keyword evidence="6 8" id="KW-1133">Transmembrane helix</keyword>
<dbReference type="GO" id="GO:0055085">
    <property type="term" value="P:transmembrane transport"/>
    <property type="evidence" value="ECO:0007669"/>
    <property type="project" value="InterPro"/>
</dbReference>
<proteinExistence type="inferred from homology"/>